<keyword evidence="2" id="KW-1185">Reference proteome</keyword>
<protein>
    <submittedName>
        <fullName evidence="1">Uncharacterized protein</fullName>
    </submittedName>
</protein>
<dbReference type="RefSeq" id="WP_003338684.1">
    <property type="nucleotide sequence ID" value="NZ_CP007806.1"/>
</dbReference>
<dbReference type="HOGENOM" id="CLU_1529752_0_0_9"/>
<gene>
    <name evidence="1" type="ORF">BRLA_c038410</name>
</gene>
<dbReference type="STRING" id="1042163.BRLA_c038410"/>
<name>A0A075R9S5_BRELA</name>
<evidence type="ECO:0000313" key="2">
    <source>
        <dbReference type="Proteomes" id="UP000005850"/>
    </source>
</evidence>
<reference evidence="1 2" key="1">
    <citation type="journal article" date="2011" name="J. Bacteriol.">
        <title>Genome sequence of Brevibacillus laterosporus LMG 15441, a pathogen of invertebrates.</title>
        <authorList>
            <person name="Djukic M."/>
            <person name="Poehlein A."/>
            <person name="Thurmer A."/>
            <person name="Daniel R."/>
        </authorList>
    </citation>
    <scope>NUCLEOTIDE SEQUENCE [LARGE SCALE GENOMIC DNA]</scope>
    <source>
        <strain evidence="1 2">LMG 15441</strain>
    </source>
</reference>
<dbReference type="AlphaFoldDB" id="A0A075R9S5"/>
<organism evidence="1 2">
    <name type="scientific">Brevibacillus laterosporus LMG 15441</name>
    <dbReference type="NCBI Taxonomy" id="1042163"/>
    <lineage>
        <taxon>Bacteria</taxon>
        <taxon>Bacillati</taxon>
        <taxon>Bacillota</taxon>
        <taxon>Bacilli</taxon>
        <taxon>Bacillales</taxon>
        <taxon>Paenibacillaceae</taxon>
        <taxon>Brevibacillus</taxon>
    </lineage>
</organism>
<sequence length="175" mass="20408">MDLLRREPVEIWRLLIPRKQWLFAQDTDPSEFIFGYRDKVYVVNENGSVISLPRPLHIERMSVVQLLDLMVMGSGTFDYDDNGIFDVGGVLKDMGYMAAIGSEKHDYQIEIVNTLDPDKMISIYVLKGISFTFALYHAILRCHELNLKSDGLFEHEVKEIVKIEPRKYKPKRYLH</sequence>
<dbReference type="EMBL" id="CP007806">
    <property type="protein sequence ID" value="AIG28141.1"/>
    <property type="molecule type" value="Genomic_DNA"/>
</dbReference>
<dbReference type="KEGG" id="blr:BRLA_c038410"/>
<dbReference type="Proteomes" id="UP000005850">
    <property type="component" value="Chromosome"/>
</dbReference>
<evidence type="ECO:0000313" key="1">
    <source>
        <dbReference type="EMBL" id="AIG28141.1"/>
    </source>
</evidence>
<accession>A0A075R9S5</accession>
<proteinExistence type="predicted"/>